<evidence type="ECO:0000256" key="1">
    <source>
        <dbReference type="SAM" id="MobiDB-lite"/>
    </source>
</evidence>
<feature type="compositionally biased region" description="Polar residues" evidence="1">
    <location>
        <begin position="859"/>
        <end position="869"/>
    </location>
</feature>
<feature type="compositionally biased region" description="Polar residues" evidence="1">
    <location>
        <begin position="520"/>
        <end position="530"/>
    </location>
</feature>
<feature type="compositionally biased region" description="Basic residues" evidence="1">
    <location>
        <begin position="1281"/>
        <end position="1293"/>
    </location>
</feature>
<dbReference type="EMBL" id="ML119066">
    <property type="protein sequence ID" value="ROT34738.1"/>
    <property type="molecule type" value="Genomic_DNA"/>
</dbReference>
<feature type="compositionally biased region" description="Basic and acidic residues" evidence="1">
    <location>
        <begin position="432"/>
        <end position="441"/>
    </location>
</feature>
<feature type="compositionally biased region" description="Polar residues" evidence="1">
    <location>
        <begin position="1230"/>
        <end position="1239"/>
    </location>
</feature>
<dbReference type="RefSeq" id="XP_028462544.1">
    <property type="nucleotide sequence ID" value="XM_028613660.1"/>
</dbReference>
<feature type="compositionally biased region" description="Low complexity" evidence="1">
    <location>
        <begin position="198"/>
        <end position="210"/>
    </location>
</feature>
<evidence type="ECO:0000313" key="2">
    <source>
        <dbReference type="EMBL" id="ROT34738.1"/>
    </source>
</evidence>
<feature type="compositionally biased region" description="Low complexity" evidence="1">
    <location>
        <begin position="1171"/>
        <end position="1183"/>
    </location>
</feature>
<feature type="compositionally biased region" description="Pro residues" evidence="1">
    <location>
        <begin position="987"/>
        <end position="998"/>
    </location>
</feature>
<dbReference type="GeneID" id="39582138"/>
<evidence type="ECO:0000313" key="3">
    <source>
        <dbReference type="Proteomes" id="UP000272025"/>
    </source>
</evidence>
<feature type="compositionally biased region" description="Polar residues" evidence="1">
    <location>
        <begin position="376"/>
        <end position="395"/>
    </location>
</feature>
<feature type="compositionally biased region" description="Basic and acidic residues" evidence="1">
    <location>
        <begin position="635"/>
        <end position="644"/>
    </location>
</feature>
<feature type="compositionally biased region" description="Basic residues" evidence="1">
    <location>
        <begin position="1589"/>
        <end position="1598"/>
    </location>
</feature>
<feature type="compositionally biased region" description="Low complexity" evidence="1">
    <location>
        <begin position="39"/>
        <end position="54"/>
    </location>
</feature>
<feature type="compositionally biased region" description="Basic and acidic residues" evidence="1">
    <location>
        <begin position="1451"/>
        <end position="1475"/>
    </location>
</feature>
<feature type="compositionally biased region" description="Low complexity" evidence="1">
    <location>
        <begin position="647"/>
        <end position="656"/>
    </location>
</feature>
<sequence length="1604" mass="170506">MFGSTRRKKRQPAQPLTAATVNASAATAAAAAFGRRDSMSSLSSAAAAAALRSRPITPTNVADVQTRRTMRRSASVSSQHSYPDTRPADLHRSPSQSSMSGRTFRSPSPSPHRTSSPATPVAPDAPPVPSIPDNMRTASAAAGTRRKAPPPNLHTQPFHVASQKSNNGEGGATGGGGGGSWFGAASEGDLANVRRSNAALQQAQQQLPAAESRSGAVGTPPPASPVVAERNPSVTQDQQSVSSRRSNSVASRQSSSSAAPDQGLVYDPNSRRMVPRPDLRAMEMSVRAASEKPVKRHKSQSSLSRSGSHLSKGTVARTSGTLVEPATPPSNQPLPSSSAEPQDSSRPHPPSLENGSVSAPKAPAEEKPINGEARPQETQPNHLSSSGPTASSQPAPISHKQDPEPLSHAEKPPCAVPVQVEEPTTSKGNLNLEEKEVEEGHVTPSAPLAPAGVVSASEAVDSVPVKSSPPLARVASVDRRCARPGSISPVRNARFSLTNDQLVVKHEPPPRSVSPRKSAMKNSTSPSRGASPSDEGSEMSADVANRFEDQPMSRKKSVRVSFNDENTQIIGEEGSETRADHSPVARSPQQANRWSWTSSRPRTMDANAVPILDDDEIMKPRPALPSFGSIRDKKHRDTGEERPLVRPHAPGHSSPGSGSGMTTMLHPSSDHEDVEEPTGQSSDYNIGSVLQQEHVSSRRNEPSQSKCQDPLPPVVTSLEGNGYYSASSTEDELDSESQDESEPGIENHAAQVPALTPIQEVPHESNLTSLPEQGKKDADLSRDVHGPRGSAKPSLQPIVHHGHEGRQQSRPSIPSIAIIEPSPGVVAAAEGSDGDETKHRDPAGYFEVPGSFPQDDAQRNASNPNTNAKAPNGIHPGPNQPNHVVASNTGPHVSFATITKKADPDSDSDSDSEHNSSNDSIYSDAYEDLSDVDEGGFMSLDAIVTTPVSSEKVSRKLFEEALAISPSNKEAPRDEIASARSELLPKSPGPRTPVPEPLETPTTDEDWEKAKAYWRSLSSEKRKQLEQEALGDALGDPASQADHKAVDQARTRATEKEGDQGSVSGTQQQTERKPAAVGPRRMYQIAPGTKVPDSPDEPPSHMRKTLRAAVELQEQTNGHAGGGLRTSMRGEAGAKKASTAKAPRPVSVPQAPVSRDTSIKHKRQISLDTPASSAALAAGTGAAMRPSLRRRGSDSSESSFKRARAQRQRQGLGFRRSMRTASPERGVDAQRSSRFSLRSISPPASPPPGAGGHRMGMRSTLRGDASDESGHRMRVPTFGRRSGKKAAEKHKKSRFDDSSDEEDVVRRSSTAFRSRFDVDSSDDEGGVRPRAASGTMPKSLRHRASTARATRNGKGTTAPEDLLHSSDDEEDVTIPRRTASGRTLRSQTDRHAPKHKRSGRGELAVGVAAASASASPLAAGGAEQDAPPPHRGSGFFSVLRRRKDGSSGKISRPEPRESAARQDTKLERSADEISNLRHGGSLRLQKNRGANNWPLLDDVAEEKRPATAGAEVPAAAPAPAAAAAAAADAAAKESPRSIFSKRRSASHGILGLGLGHHHHHRHHEQRPPREQDTGTPDLDDQSQADGSVRKKKFGKLRKMFGLND</sequence>
<feature type="compositionally biased region" description="Low complexity" evidence="1">
    <location>
        <begin position="300"/>
        <end position="313"/>
    </location>
</feature>
<reference evidence="2 3" key="1">
    <citation type="journal article" date="2018" name="Mol. Ecol.">
        <title>The obligate alkalophilic soda-lake fungus Sodiomyces alkalinus has shifted to a protein diet.</title>
        <authorList>
            <person name="Grum-Grzhimaylo A.A."/>
            <person name="Falkoski D.L."/>
            <person name="van den Heuvel J."/>
            <person name="Valero-Jimenez C.A."/>
            <person name="Min B."/>
            <person name="Choi I.G."/>
            <person name="Lipzen A."/>
            <person name="Daum C.G."/>
            <person name="Aanen D.K."/>
            <person name="Tsang A."/>
            <person name="Henrissat B."/>
            <person name="Bilanenko E.N."/>
            <person name="de Vries R.P."/>
            <person name="van Kan J.A.L."/>
            <person name="Grigoriev I.V."/>
            <person name="Debets A.J.M."/>
        </authorList>
    </citation>
    <scope>NUCLEOTIDE SEQUENCE [LARGE SCALE GENOMIC DNA]</scope>
    <source>
        <strain evidence="2 3">F11</strain>
    </source>
</reference>
<feature type="region of interest" description="Disordered" evidence="1">
    <location>
        <begin position="1"/>
        <end position="927"/>
    </location>
</feature>
<feature type="compositionally biased region" description="Polar residues" evidence="1">
    <location>
        <begin position="72"/>
        <end position="82"/>
    </location>
</feature>
<feature type="compositionally biased region" description="Basic residues" evidence="1">
    <location>
        <begin position="1555"/>
        <end position="1564"/>
    </location>
</feature>
<feature type="compositionally biased region" description="Polar residues" evidence="1">
    <location>
        <begin position="678"/>
        <end position="694"/>
    </location>
</feature>
<feature type="compositionally biased region" description="Basic and acidic residues" evidence="1">
    <location>
        <begin position="1041"/>
        <end position="1059"/>
    </location>
</feature>
<protein>
    <submittedName>
        <fullName evidence="2">Uncharacterized protein</fullName>
    </submittedName>
</protein>
<feature type="compositionally biased region" description="Acidic residues" evidence="1">
    <location>
        <begin position="729"/>
        <end position="743"/>
    </location>
</feature>
<feature type="compositionally biased region" description="Low complexity" evidence="1">
    <location>
        <begin position="102"/>
        <end position="122"/>
    </location>
</feature>
<feature type="compositionally biased region" description="Gly residues" evidence="1">
    <location>
        <begin position="168"/>
        <end position="181"/>
    </location>
</feature>
<gene>
    <name evidence="2" type="ORF">SODALDRAFT_353713</name>
</gene>
<accession>A0A3N2PJN0</accession>
<feature type="compositionally biased region" description="Basic residues" evidence="1">
    <location>
        <begin position="1"/>
        <end position="11"/>
    </location>
</feature>
<feature type="compositionally biased region" description="Basic and acidic residues" evidence="1">
    <location>
        <begin position="773"/>
        <end position="786"/>
    </location>
</feature>
<feature type="compositionally biased region" description="Low complexity" evidence="1">
    <location>
        <begin position="1506"/>
        <end position="1529"/>
    </location>
</feature>
<feature type="compositionally biased region" description="Polar residues" evidence="1">
    <location>
        <begin position="333"/>
        <end position="344"/>
    </location>
</feature>
<organism evidence="2 3">
    <name type="scientific">Sodiomyces alkalinus (strain CBS 110278 / VKM F-3762 / F11)</name>
    <name type="common">Alkaliphilic filamentous fungus</name>
    <dbReference type="NCBI Taxonomy" id="1314773"/>
    <lineage>
        <taxon>Eukaryota</taxon>
        <taxon>Fungi</taxon>
        <taxon>Dikarya</taxon>
        <taxon>Ascomycota</taxon>
        <taxon>Pezizomycotina</taxon>
        <taxon>Sordariomycetes</taxon>
        <taxon>Hypocreomycetidae</taxon>
        <taxon>Glomerellales</taxon>
        <taxon>Plectosphaerellaceae</taxon>
        <taxon>Sodiomyces</taxon>
    </lineage>
</organism>
<feature type="compositionally biased region" description="Low complexity" evidence="1">
    <location>
        <begin position="233"/>
        <end position="259"/>
    </location>
</feature>
<keyword evidence="3" id="KW-1185">Reference proteome</keyword>
<dbReference type="OrthoDB" id="5423926at2759"/>
<feature type="compositionally biased region" description="Polar residues" evidence="1">
    <location>
        <begin position="880"/>
        <end position="891"/>
    </location>
</feature>
<proteinExistence type="predicted"/>
<feature type="compositionally biased region" description="Low complexity" evidence="1">
    <location>
        <begin position="1403"/>
        <end position="1422"/>
    </location>
</feature>
<name>A0A3N2PJN0_SODAK</name>
<feature type="compositionally biased region" description="Basic and acidic residues" evidence="1">
    <location>
        <begin position="399"/>
        <end position="411"/>
    </location>
</feature>
<feature type="compositionally biased region" description="Polar residues" evidence="1">
    <location>
        <begin position="587"/>
        <end position="601"/>
    </location>
</feature>
<dbReference type="Proteomes" id="UP000272025">
    <property type="component" value="Unassembled WGS sequence"/>
</dbReference>
<dbReference type="STRING" id="1314773.A0A3N2PJN0"/>
<feature type="region of interest" description="Disordered" evidence="1">
    <location>
        <begin position="961"/>
        <end position="1604"/>
    </location>
</feature>
<feature type="compositionally biased region" description="Low complexity" evidence="1">
    <location>
        <begin position="809"/>
        <end position="823"/>
    </location>
</feature>
<feature type="compositionally biased region" description="Low complexity" evidence="1">
    <location>
        <begin position="17"/>
        <end position="32"/>
    </location>
</feature>